<dbReference type="PANTHER" id="PTHR37984:SF5">
    <property type="entry name" value="PROTEIN NYNRIN-LIKE"/>
    <property type="match status" value="1"/>
</dbReference>
<dbReference type="FunFam" id="3.30.70.270:FF:000020">
    <property type="entry name" value="Transposon Tf2-6 polyprotein-like Protein"/>
    <property type="match status" value="1"/>
</dbReference>
<dbReference type="InterPro" id="IPR001584">
    <property type="entry name" value="Integrase_cat-core"/>
</dbReference>
<dbReference type="SUPFAM" id="SSF56672">
    <property type="entry name" value="DNA/RNA polymerases"/>
    <property type="match status" value="1"/>
</dbReference>
<evidence type="ECO:0000259" key="2">
    <source>
        <dbReference type="PROSITE" id="PS50994"/>
    </source>
</evidence>
<dbReference type="InterPro" id="IPR041577">
    <property type="entry name" value="RT_RNaseH_2"/>
</dbReference>
<dbReference type="AlphaFoldDB" id="Q0ZCB8"/>
<dbReference type="EMBL" id="DQ536177">
    <property type="protein sequence ID" value="ABG37670.1"/>
    <property type="molecule type" value="mRNA"/>
</dbReference>
<dbReference type="GO" id="GO:0003824">
    <property type="term" value="F:catalytic activity"/>
    <property type="evidence" value="ECO:0007669"/>
    <property type="project" value="UniProtKB-KW"/>
</dbReference>
<dbReference type="Gene3D" id="3.30.420.10">
    <property type="entry name" value="Ribonuclease H-like superfamily/Ribonuclease H"/>
    <property type="match status" value="1"/>
</dbReference>
<reference evidence="3" key="1">
    <citation type="submission" date="2006-05" db="EMBL/GenBank/DDBJ databases">
        <title>Cloning and characterization of non-RGAs based on NBS domain.</title>
        <authorList>
            <person name="Zhang Z.Y."/>
            <person name="Zhang Q."/>
        </authorList>
    </citation>
    <scope>NUCLEOTIDE SEQUENCE</scope>
</reference>
<dbReference type="SUPFAM" id="SSF53098">
    <property type="entry name" value="Ribonuclease H-like"/>
    <property type="match status" value="1"/>
</dbReference>
<organism evidence="3">
    <name type="scientific">Populus trichocarpa</name>
    <name type="common">Western balsam poplar</name>
    <name type="synonym">Populus balsamifera subsp. trichocarpa</name>
    <dbReference type="NCBI Taxonomy" id="3694"/>
    <lineage>
        <taxon>Eukaryota</taxon>
        <taxon>Viridiplantae</taxon>
        <taxon>Streptophyta</taxon>
        <taxon>Embryophyta</taxon>
        <taxon>Tracheophyta</taxon>
        <taxon>Spermatophyta</taxon>
        <taxon>Magnoliopsida</taxon>
        <taxon>eudicotyledons</taxon>
        <taxon>Gunneridae</taxon>
        <taxon>Pentapetalae</taxon>
        <taxon>rosids</taxon>
        <taxon>fabids</taxon>
        <taxon>Malpighiales</taxon>
        <taxon>Salicaceae</taxon>
        <taxon>Saliceae</taxon>
        <taxon>Populus</taxon>
    </lineage>
</organism>
<dbReference type="InterPro" id="IPR043502">
    <property type="entry name" value="DNA/RNA_pol_sf"/>
</dbReference>
<dbReference type="GO" id="GO:0015074">
    <property type="term" value="P:DNA integration"/>
    <property type="evidence" value="ECO:0007669"/>
    <property type="project" value="InterPro"/>
</dbReference>
<evidence type="ECO:0000313" key="3">
    <source>
        <dbReference type="EMBL" id="ABG37670.1"/>
    </source>
</evidence>
<feature type="domain" description="Integrase catalytic" evidence="2">
    <location>
        <begin position="197"/>
        <end position="361"/>
    </location>
</feature>
<dbReference type="InterPro" id="IPR036397">
    <property type="entry name" value="RNaseH_sf"/>
</dbReference>
<dbReference type="InterPro" id="IPR012337">
    <property type="entry name" value="RNaseH-like_sf"/>
</dbReference>
<proteinExistence type="evidence at transcript level"/>
<evidence type="ECO:0000256" key="1">
    <source>
        <dbReference type="ARBA" id="ARBA00023268"/>
    </source>
</evidence>
<dbReference type="InterPro" id="IPR043128">
    <property type="entry name" value="Rev_trsase/Diguanyl_cyclase"/>
</dbReference>
<protein>
    <submittedName>
        <fullName evidence="3">Integrase</fullName>
    </submittedName>
</protein>
<dbReference type="InterPro" id="IPR002568">
    <property type="entry name" value="Carla-bd"/>
</dbReference>
<dbReference type="GO" id="GO:0006355">
    <property type="term" value="P:regulation of DNA-templated transcription"/>
    <property type="evidence" value="ECO:0007669"/>
    <property type="project" value="InterPro"/>
</dbReference>
<name>Q0ZCB8_POPTR</name>
<dbReference type="Pfam" id="PF17919">
    <property type="entry name" value="RT_RNaseH_2"/>
    <property type="match status" value="1"/>
</dbReference>
<keyword evidence="1" id="KW-0511">Multifunctional enzyme</keyword>
<dbReference type="Pfam" id="PF00665">
    <property type="entry name" value="rve"/>
    <property type="match status" value="1"/>
</dbReference>
<sequence length="649" mass="75108">MVTNGIVLGHIVSSKGIEVDKSKIELIANLPTPNSVKDVRSFLGHAGFYRRFIKDFSVISKPLCNLLTKENVFEWTEQCEKAFVKLKSLLTSAPVIQPPDWSLPFEIMCDASDYAVGAVLGQRKDKKPYVVYYAKQLPAHWSTQDKRKFLNEVKNFYWDDPYLFKYCPDQIFRRCIPDNETCENYQKLGSISKRHMMPLNPILVIEIFECWGIDFMGPFPPSFGFLYILVAVDYVSKWIEAIPSRTNDHKTVIKFLKENILSRFGIPRAMISDGGTHFCNKPFESLMKKYGITHKVATPYHPQTSGQVELANKEIKQILEKTVNPNWKDWSLRLNDALWAYRTTYKTSLGMSPYRLVYGKPCHLPVEIEHKAYWAIKAFNSNIDDASQLRKLQINELEEIRNDAYDNSRIHKARIKEFHDKKILRKTFNVGQKVLLYNSRLHFFPGKLRSRWSGPFIVKHVYPYGACDIENPKNGNVFKLKMDTTLEKLKKNFPALPQNAITKIYCARCERLRLLMNHGIPEDIRWLIEAKVRLSGKSTFAKKRRAKQLKVCHRCARWTCNATCRSLGMISVNREDKIQFIKDGLSKGSLDNLLLTLETHPSGDVHRAIHDLWPQFHKEHARLSLGNLTKKDPVCQFLRKLDGKPIPDP</sequence>
<dbReference type="GO" id="GO:0003676">
    <property type="term" value="F:nucleic acid binding"/>
    <property type="evidence" value="ECO:0007669"/>
    <property type="project" value="InterPro"/>
</dbReference>
<accession>Q0ZCB8</accession>
<dbReference type="Gene3D" id="3.30.70.270">
    <property type="match status" value="1"/>
</dbReference>
<dbReference type="PROSITE" id="PS50994">
    <property type="entry name" value="INTEGRASE"/>
    <property type="match status" value="1"/>
</dbReference>
<dbReference type="PANTHER" id="PTHR37984">
    <property type="entry name" value="PROTEIN CBG26694"/>
    <property type="match status" value="1"/>
</dbReference>
<dbReference type="InterPro" id="IPR050951">
    <property type="entry name" value="Retrovirus_Pol_polyprotein"/>
</dbReference>
<dbReference type="Pfam" id="PF01623">
    <property type="entry name" value="Carla_C4"/>
    <property type="match status" value="1"/>
</dbReference>